<dbReference type="Pfam" id="PF05485">
    <property type="entry name" value="THAP"/>
    <property type="match status" value="1"/>
</dbReference>
<dbReference type="SUPFAM" id="SSF57716">
    <property type="entry name" value="Glucocorticoid receptor-like (DNA-binding domain)"/>
    <property type="match status" value="1"/>
</dbReference>
<keyword evidence="2 5" id="KW-0863">Zinc-finger</keyword>
<dbReference type="GO" id="GO:0008270">
    <property type="term" value="F:zinc ion binding"/>
    <property type="evidence" value="ECO:0007669"/>
    <property type="project" value="UniProtKB-KW"/>
</dbReference>
<keyword evidence="8" id="KW-1185">Reference proteome</keyword>
<dbReference type="InterPro" id="IPR026521">
    <property type="entry name" value="THAP2"/>
</dbReference>
<dbReference type="InterPro" id="IPR006612">
    <property type="entry name" value="THAP_Znf"/>
</dbReference>
<reference evidence="7 8" key="1">
    <citation type="submission" date="2022-01" db="EMBL/GenBank/DDBJ databases">
        <title>A chromosome-scale genome assembly of the false clownfish, Amphiprion ocellaris.</title>
        <authorList>
            <person name="Ryu T."/>
        </authorList>
    </citation>
    <scope>NUCLEOTIDE SEQUENCE [LARGE SCALE GENOMIC DNA]</scope>
</reference>
<reference evidence="7" key="3">
    <citation type="submission" date="2025-09" db="UniProtKB">
        <authorList>
            <consortium name="Ensembl"/>
        </authorList>
    </citation>
    <scope>IDENTIFICATION</scope>
</reference>
<evidence type="ECO:0000313" key="8">
    <source>
        <dbReference type="Proteomes" id="UP001501940"/>
    </source>
</evidence>
<evidence type="ECO:0000313" key="7">
    <source>
        <dbReference type="Ensembl" id="ENSAOCP00000047345.1"/>
    </source>
</evidence>
<dbReference type="PROSITE" id="PS50950">
    <property type="entry name" value="ZF_THAP"/>
    <property type="match status" value="1"/>
</dbReference>
<dbReference type="Ensembl" id="ENSAOCT00000072778.1">
    <property type="protein sequence ID" value="ENSAOCP00000047345.1"/>
    <property type="gene ID" value="ENSAOCG00000032463.1"/>
</dbReference>
<evidence type="ECO:0000259" key="6">
    <source>
        <dbReference type="PROSITE" id="PS50950"/>
    </source>
</evidence>
<accession>A0AAQ5Y6W5</accession>
<sequence>LTRLDLVRLLRDFEPNDRSVVCSHHFKSEDFDRTGQTTRLREGVIPSVFIFTNQLHKVGITGKLYIYTDVLLCWSPSCCYLEGWGVVDLQCFGGWYMSNIHMNVRTQGFPAEQITLFISQKVKKLRDSESKGGL</sequence>
<evidence type="ECO:0000256" key="2">
    <source>
        <dbReference type="ARBA" id="ARBA00022771"/>
    </source>
</evidence>
<evidence type="ECO:0000256" key="3">
    <source>
        <dbReference type="ARBA" id="ARBA00022833"/>
    </source>
</evidence>
<keyword evidence="1" id="KW-0479">Metal-binding</keyword>
<evidence type="ECO:0000256" key="4">
    <source>
        <dbReference type="ARBA" id="ARBA00023125"/>
    </source>
</evidence>
<dbReference type="PANTHER" id="PTHR47696:SF1">
    <property type="entry name" value="THAP DOMAIN-CONTAINING PROTEIN 2"/>
    <property type="match status" value="1"/>
</dbReference>
<organism evidence="7 8">
    <name type="scientific">Amphiprion ocellaris</name>
    <name type="common">Clown anemonefish</name>
    <dbReference type="NCBI Taxonomy" id="80972"/>
    <lineage>
        <taxon>Eukaryota</taxon>
        <taxon>Metazoa</taxon>
        <taxon>Chordata</taxon>
        <taxon>Craniata</taxon>
        <taxon>Vertebrata</taxon>
        <taxon>Euteleostomi</taxon>
        <taxon>Actinopterygii</taxon>
        <taxon>Neopterygii</taxon>
        <taxon>Teleostei</taxon>
        <taxon>Neoteleostei</taxon>
        <taxon>Acanthomorphata</taxon>
        <taxon>Ovalentaria</taxon>
        <taxon>Pomacentridae</taxon>
        <taxon>Amphiprion</taxon>
    </lineage>
</organism>
<proteinExistence type="predicted"/>
<evidence type="ECO:0000256" key="5">
    <source>
        <dbReference type="PROSITE-ProRule" id="PRU00309"/>
    </source>
</evidence>
<keyword evidence="4 5" id="KW-0238">DNA-binding</keyword>
<dbReference type="GO" id="GO:0003677">
    <property type="term" value="F:DNA binding"/>
    <property type="evidence" value="ECO:0007669"/>
    <property type="project" value="UniProtKB-UniRule"/>
</dbReference>
<keyword evidence="3" id="KW-0862">Zinc</keyword>
<dbReference type="GeneTree" id="ENSGT01150000287118"/>
<feature type="domain" description="THAP-type" evidence="6">
    <location>
        <begin position="1"/>
        <end position="49"/>
    </location>
</feature>
<dbReference type="AlphaFoldDB" id="A0AAQ5Y6W5"/>
<dbReference type="PANTHER" id="PTHR47696">
    <property type="entry name" value="THAP DOMAIN-CONTAINING PROTEIN 2"/>
    <property type="match status" value="1"/>
</dbReference>
<name>A0AAQ5Y6W5_AMPOC</name>
<evidence type="ECO:0000256" key="1">
    <source>
        <dbReference type="ARBA" id="ARBA00022723"/>
    </source>
</evidence>
<dbReference type="Proteomes" id="UP001501940">
    <property type="component" value="Chromosome 10"/>
</dbReference>
<protein>
    <recommendedName>
        <fullName evidence="6">THAP-type domain-containing protein</fullName>
    </recommendedName>
</protein>
<reference evidence="7" key="2">
    <citation type="submission" date="2025-08" db="UniProtKB">
        <authorList>
            <consortium name="Ensembl"/>
        </authorList>
    </citation>
    <scope>IDENTIFICATION</scope>
</reference>